<dbReference type="AlphaFoldDB" id="I4Z455"/>
<dbReference type="EMBL" id="JH660634">
    <property type="protein sequence ID" value="EIM30997.1"/>
    <property type="molecule type" value="Genomic_DNA"/>
</dbReference>
<protein>
    <recommendedName>
        <fullName evidence="4">Integrase catalytic domain-containing protein</fullName>
    </recommendedName>
</protein>
<dbReference type="eggNOG" id="COG2801">
    <property type="taxonomic scope" value="Bacteria"/>
</dbReference>
<keyword evidence="3" id="KW-1185">Reference proteome</keyword>
<name>I4Z455_9HYPH</name>
<dbReference type="STRING" id="864069.MicloDRAFT_00002780"/>
<proteinExistence type="predicted"/>
<dbReference type="HOGENOM" id="CLU_1968015_0_0_5"/>
<gene>
    <name evidence="2" type="ORF">MicloDRAFT_00002780</name>
</gene>
<accession>I4Z455</accession>
<reference evidence="2 3" key="1">
    <citation type="submission" date="2012-02" db="EMBL/GenBank/DDBJ databases">
        <title>Improved High-Quality Draft sequence of Microvirga sp. WSM3557.</title>
        <authorList>
            <consortium name="US DOE Joint Genome Institute"/>
            <person name="Lucas S."/>
            <person name="Han J."/>
            <person name="Lapidus A."/>
            <person name="Cheng J.-F."/>
            <person name="Goodwin L."/>
            <person name="Pitluck S."/>
            <person name="Peters L."/>
            <person name="Zhang X."/>
            <person name="Detter J.C."/>
            <person name="Han C."/>
            <person name="Tapia R."/>
            <person name="Land M."/>
            <person name="Hauser L."/>
            <person name="Kyrpides N."/>
            <person name="Ivanova N."/>
            <person name="Pagani I."/>
            <person name="Brau L."/>
            <person name="Yates R."/>
            <person name="O'Hara G."/>
            <person name="Rui T."/>
            <person name="Howieson J."/>
            <person name="Reeve W."/>
            <person name="Woyke T."/>
        </authorList>
    </citation>
    <scope>NUCLEOTIDE SEQUENCE [LARGE SCALE GENOMIC DNA]</scope>
    <source>
        <strain evidence="2 3">WSM3557</strain>
    </source>
</reference>
<evidence type="ECO:0000313" key="3">
    <source>
        <dbReference type="Proteomes" id="UP000003947"/>
    </source>
</evidence>
<dbReference type="PATRIC" id="fig|864069.3.peg.298"/>
<dbReference type="Proteomes" id="UP000003947">
    <property type="component" value="Unassembled WGS sequence"/>
</dbReference>
<evidence type="ECO:0000313" key="2">
    <source>
        <dbReference type="EMBL" id="EIM30997.1"/>
    </source>
</evidence>
<evidence type="ECO:0000256" key="1">
    <source>
        <dbReference type="SAM" id="MobiDB-lite"/>
    </source>
</evidence>
<sequence length="127" mass="14446">MSGKGNCFENAAVESVFKSLKSELIWRTVFELRAEVKQAIGWCIDGVRHITWRWIPFAERRGLEEMTLGPTAYLAVKTKGDSSMPSKRKWSEDAYGHGLQGPRDKVRAALLEPQPPVMQMYIPRHSV</sequence>
<evidence type="ECO:0008006" key="4">
    <source>
        <dbReference type="Google" id="ProtNLM"/>
    </source>
</evidence>
<feature type="region of interest" description="Disordered" evidence="1">
    <location>
        <begin position="79"/>
        <end position="100"/>
    </location>
</feature>
<organism evidence="2 3">
    <name type="scientific">Microvirga lotononidis</name>
    <dbReference type="NCBI Taxonomy" id="864069"/>
    <lineage>
        <taxon>Bacteria</taxon>
        <taxon>Pseudomonadati</taxon>
        <taxon>Pseudomonadota</taxon>
        <taxon>Alphaproteobacteria</taxon>
        <taxon>Hyphomicrobiales</taxon>
        <taxon>Methylobacteriaceae</taxon>
        <taxon>Microvirga</taxon>
    </lineage>
</organism>